<dbReference type="RefSeq" id="WP_270055699.1">
    <property type="nucleotide sequence ID" value="NZ_CP115149.1"/>
</dbReference>
<evidence type="ECO:0000313" key="5">
    <source>
        <dbReference type="Proteomes" id="UP001212803"/>
    </source>
</evidence>
<proteinExistence type="predicted"/>
<feature type="signal peptide" evidence="3">
    <location>
        <begin position="1"/>
        <end position="21"/>
    </location>
</feature>
<feature type="chain" id="PRO_5045779809" description="Gram-positive cocci surface proteins LPxTG domain-containing protein" evidence="3">
    <location>
        <begin position="22"/>
        <end position="217"/>
    </location>
</feature>
<evidence type="ECO:0000256" key="3">
    <source>
        <dbReference type="SAM" id="SignalP"/>
    </source>
</evidence>
<gene>
    <name evidence="4" type="ORF">O0235_10260</name>
</gene>
<keyword evidence="2" id="KW-0812">Transmembrane</keyword>
<feature type="compositionally biased region" description="Low complexity" evidence="1">
    <location>
        <begin position="173"/>
        <end position="186"/>
    </location>
</feature>
<feature type="compositionally biased region" description="Low complexity" evidence="1">
    <location>
        <begin position="148"/>
        <end position="163"/>
    </location>
</feature>
<feature type="transmembrane region" description="Helical" evidence="2">
    <location>
        <begin position="187"/>
        <end position="207"/>
    </location>
</feature>
<keyword evidence="3" id="KW-0732">Signal</keyword>
<evidence type="ECO:0000313" key="4">
    <source>
        <dbReference type="EMBL" id="WBL35171.1"/>
    </source>
</evidence>
<keyword evidence="2" id="KW-1133">Transmembrane helix</keyword>
<keyword evidence="5" id="KW-1185">Reference proteome</keyword>
<dbReference type="Proteomes" id="UP001212803">
    <property type="component" value="Chromosome"/>
</dbReference>
<name>A0ABY7M5W5_9CHLR</name>
<feature type="region of interest" description="Disordered" evidence="1">
    <location>
        <begin position="104"/>
        <end position="186"/>
    </location>
</feature>
<evidence type="ECO:0000256" key="1">
    <source>
        <dbReference type="SAM" id="MobiDB-lite"/>
    </source>
</evidence>
<reference evidence="4 5" key="1">
    <citation type="journal article" date="2023" name="ISME J.">
        <title>Thermophilic Dehalococcoidia with unusual traits shed light on an unexpected past.</title>
        <authorList>
            <person name="Palmer M."/>
            <person name="Covington J.K."/>
            <person name="Zhou E.M."/>
            <person name="Thomas S.C."/>
            <person name="Habib N."/>
            <person name="Seymour C.O."/>
            <person name="Lai D."/>
            <person name="Johnston J."/>
            <person name="Hashimi A."/>
            <person name="Jiao J.Y."/>
            <person name="Muok A.R."/>
            <person name="Liu L."/>
            <person name="Xian W.D."/>
            <person name="Zhi X.Y."/>
            <person name="Li M.M."/>
            <person name="Silva L.P."/>
            <person name="Bowen B.P."/>
            <person name="Louie K."/>
            <person name="Briegel A."/>
            <person name="Pett-Ridge J."/>
            <person name="Weber P.K."/>
            <person name="Tocheva E.I."/>
            <person name="Woyke T."/>
            <person name="Northen T.R."/>
            <person name="Mayali X."/>
            <person name="Li W.J."/>
            <person name="Hedlund B.P."/>
        </authorList>
    </citation>
    <scope>NUCLEOTIDE SEQUENCE [LARGE SCALE GENOMIC DNA]</scope>
    <source>
        <strain evidence="4 5">YIM 72310</strain>
    </source>
</reference>
<protein>
    <recommendedName>
        <fullName evidence="6">Gram-positive cocci surface proteins LPxTG domain-containing protein</fullName>
    </recommendedName>
</protein>
<feature type="compositionally biased region" description="Pro residues" evidence="1">
    <location>
        <begin position="130"/>
        <end position="147"/>
    </location>
</feature>
<dbReference type="EMBL" id="CP115149">
    <property type="protein sequence ID" value="WBL35171.1"/>
    <property type="molecule type" value="Genomic_DNA"/>
</dbReference>
<evidence type="ECO:0000256" key="2">
    <source>
        <dbReference type="SAM" id="Phobius"/>
    </source>
</evidence>
<feature type="compositionally biased region" description="Low complexity" evidence="1">
    <location>
        <begin position="118"/>
        <end position="129"/>
    </location>
</feature>
<accession>A0ABY7M5W5</accession>
<keyword evidence="2" id="KW-0472">Membrane</keyword>
<evidence type="ECO:0008006" key="6">
    <source>
        <dbReference type="Google" id="ProtNLM"/>
    </source>
</evidence>
<sequence length="217" mass="21677">MRAVHLAAAALAALGSAAAAAQPQIPATVYGSVTIDGQPAPTGTEVRAFIGPVDCTQAAPGERPAFRDGPATAYVVTVLHESQRPGCGRSDAVITFTIDGRPALQSVPWEPGPIRLDLSLGSPTTIPLPTSTPTPPGGAATPTPPPLRTGTPPTDDVTPPGSLQPGGPGGSAAGPSQQPQPPADGAFWPWLLIPAAAIAAAAGLAALRLRRKRPAGD</sequence>
<organism evidence="4 5">
    <name type="scientific">Tepidiforma flava</name>
    <dbReference type="NCBI Taxonomy" id="3004094"/>
    <lineage>
        <taxon>Bacteria</taxon>
        <taxon>Bacillati</taxon>
        <taxon>Chloroflexota</taxon>
        <taxon>Tepidiformia</taxon>
        <taxon>Tepidiformales</taxon>
        <taxon>Tepidiformaceae</taxon>
        <taxon>Tepidiforma</taxon>
    </lineage>
</organism>